<gene>
    <name evidence="2" type="ORF">Cob_v000195</name>
</gene>
<proteinExistence type="predicted"/>
<dbReference type="AlphaFoldDB" id="A0A484GAI8"/>
<reference evidence="3" key="2">
    <citation type="journal article" date="2019" name="Mol. Plant Microbe Interact.">
        <title>Genome sequence resources for four phytopathogenic fungi from the Colletotrichum orbiculare species complex.</title>
        <authorList>
            <person name="Gan P."/>
            <person name="Tsushima A."/>
            <person name="Narusaka M."/>
            <person name="Narusaka Y."/>
            <person name="Takano Y."/>
            <person name="Kubo Y."/>
            <person name="Shirasu K."/>
        </authorList>
    </citation>
    <scope>GENOME REANNOTATION</scope>
    <source>
        <strain evidence="3">104-T / ATCC 96160 / CBS 514.97 / LARS 414 / MAFF 240422</strain>
    </source>
</reference>
<evidence type="ECO:0000256" key="1">
    <source>
        <dbReference type="SAM" id="Phobius"/>
    </source>
</evidence>
<evidence type="ECO:0000313" key="3">
    <source>
        <dbReference type="Proteomes" id="UP000014480"/>
    </source>
</evidence>
<protein>
    <submittedName>
        <fullName evidence="2">Uncharacterized protein</fullName>
    </submittedName>
</protein>
<reference evidence="3" key="1">
    <citation type="journal article" date="2013" name="New Phytol.">
        <title>Comparative genomic and transcriptomic analyses reveal the hemibiotrophic stage shift of Colletotrichum fungi.</title>
        <authorList>
            <person name="Gan P."/>
            <person name="Ikeda K."/>
            <person name="Irieda H."/>
            <person name="Narusaka M."/>
            <person name="O'Connell R.J."/>
            <person name="Narusaka Y."/>
            <person name="Takano Y."/>
            <person name="Kubo Y."/>
            <person name="Shirasu K."/>
        </authorList>
    </citation>
    <scope>NUCLEOTIDE SEQUENCE [LARGE SCALE GENOMIC DNA]</scope>
    <source>
        <strain evidence="3">104-T / ATCC 96160 / CBS 514.97 / LARS 414 / MAFF 240422</strain>
    </source>
</reference>
<organism evidence="2 3">
    <name type="scientific">Colletotrichum orbiculare (strain 104-T / ATCC 96160 / CBS 514.97 / LARS 414 / MAFF 240422)</name>
    <name type="common">Cucumber anthracnose fungus</name>
    <name type="synonym">Colletotrichum lagenarium</name>
    <dbReference type="NCBI Taxonomy" id="1213857"/>
    <lineage>
        <taxon>Eukaryota</taxon>
        <taxon>Fungi</taxon>
        <taxon>Dikarya</taxon>
        <taxon>Ascomycota</taxon>
        <taxon>Pezizomycotina</taxon>
        <taxon>Sordariomycetes</taxon>
        <taxon>Hypocreomycetidae</taxon>
        <taxon>Glomerellales</taxon>
        <taxon>Glomerellaceae</taxon>
        <taxon>Colletotrichum</taxon>
        <taxon>Colletotrichum orbiculare species complex</taxon>
    </lineage>
</organism>
<keyword evidence="1" id="KW-0472">Membrane</keyword>
<keyword evidence="3" id="KW-1185">Reference proteome</keyword>
<dbReference type="EMBL" id="AMCV02000001">
    <property type="protein sequence ID" value="TDZ26950.1"/>
    <property type="molecule type" value="Genomic_DNA"/>
</dbReference>
<dbReference type="Proteomes" id="UP000014480">
    <property type="component" value="Unassembled WGS sequence"/>
</dbReference>
<sequence>MAGPAWVAVIPLAVSVGVIVPRLVFELFFRHFVKLAVALTKTEVVHLASSSRATLHKRILPARPDDRVFPQCIVLPKHRMAHTWGHDLFSVQSCRVLAGV</sequence>
<accession>A0A484GAI8</accession>
<evidence type="ECO:0000313" key="2">
    <source>
        <dbReference type="EMBL" id="TDZ26950.1"/>
    </source>
</evidence>
<name>A0A484GAI8_COLOR</name>
<keyword evidence="1" id="KW-1133">Transmembrane helix</keyword>
<feature type="transmembrane region" description="Helical" evidence="1">
    <location>
        <begin position="6"/>
        <end position="25"/>
    </location>
</feature>
<keyword evidence="1" id="KW-0812">Transmembrane</keyword>
<comment type="caution">
    <text evidence="2">The sequence shown here is derived from an EMBL/GenBank/DDBJ whole genome shotgun (WGS) entry which is preliminary data.</text>
</comment>